<reference evidence="3 4" key="1">
    <citation type="submission" date="2024-01" db="EMBL/GenBank/DDBJ databases">
        <authorList>
            <person name="Waweru B."/>
        </authorList>
    </citation>
    <scope>NUCLEOTIDE SEQUENCE [LARGE SCALE GENOMIC DNA]</scope>
</reference>
<evidence type="ECO:0000313" key="4">
    <source>
        <dbReference type="Proteomes" id="UP001314170"/>
    </source>
</evidence>
<evidence type="ECO:0000313" key="3">
    <source>
        <dbReference type="EMBL" id="CAK7329455.1"/>
    </source>
</evidence>
<gene>
    <name evidence="3" type="ORF">DCAF_LOCUS7210</name>
</gene>
<keyword evidence="1" id="KW-0472">Membrane</keyword>
<dbReference type="PANTHER" id="PTHR12956:SF22">
    <property type="entry name" value="OS06G0724300 PROTEIN"/>
    <property type="match status" value="1"/>
</dbReference>
<evidence type="ECO:0000259" key="2">
    <source>
        <dbReference type="Pfam" id="PF04765"/>
    </source>
</evidence>
<feature type="transmembrane region" description="Helical" evidence="1">
    <location>
        <begin position="95"/>
        <end position="115"/>
    </location>
</feature>
<dbReference type="Pfam" id="PF04765">
    <property type="entry name" value="TOD1_MUCI70"/>
    <property type="match status" value="3"/>
</dbReference>
<keyword evidence="4" id="KW-1185">Reference proteome</keyword>
<keyword evidence="1" id="KW-1133">Transmembrane helix</keyword>
<dbReference type="InterPro" id="IPR048354">
    <property type="entry name" value="TOD1_MUCI70_glycTrfase_dom"/>
</dbReference>
<dbReference type="EMBL" id="CAWUPB010000913">
    <property type="protein sequence ID" value="CAK7329455.1"/>
    <property type="molecule type" value="Genomic_DNA"/>
</dbReference>
<dbReference type="InterPro" id="IPR006852">
    <property type="entry name" value="TOD1_MUCI70"/>
</dbReference>
<proteinExistence type="predicted"/>
<feature type="domain" description="TOD1/MUCI70 glycosyltransferase-like" evidence="2">
    <location>
        <begin position="417"/>
        <end position="653"/>
    </location>
</feature>
<feature type="transmembrane region" description="Helical" evidence="1">
    <location>
        <begin position="332"/>
        <end position="356"/>
    </location>
</feature>
<feature type="domain" description="TOD1/MUCI70 glycosyltransferase-like" evidence="2">
    <location>
        <begin position="657"/>
        <end position="698"/>
    </location>
</feature>
<protein>
    <recommendedName>
        <fullName evidence="2">TOD1/MUCI70 glycosyltransferase-like domain-containing protein</fullName>
    </recommendedName>
</protein>
<sequence>MCICGSSLELRDRFPCDWSIVGTSKKVVRNAFSKQECAPKGLKKKPIIALSKKLSRAPDLNYYCSSSICSVSGAGDFLSYGKLPSDYKIIWKKEYFRLVLVACILLLMLLILVSLSHIRFFQLRVVEKVRWIVLISGAEMDTVDIKYVKNDDDGGRWVGVWRLVLLKHPPYDKPIRNGKVPKILTHRLFPQAQYSISIDGNVELIDDPLLILERPYQEVPARSGGLSFELRTVYPDLIWVNNLSSEFRKRIVENIPEFMDRGIDLGTNNKLMESDMQRSVSLRANRRGGGDYRINNDKKPSNARDVEVGGGLFSSGKLPSDYPMKIIWKRGFIRLVLVAGILWMLLILVVLLFHVWSCQSSYLFFSAICNKESKVYNILNTWGFVPQQHRCPIPVISNPDRILIPEGRTHDQIVKNLSYVMEDKPVKDGSQSSPLFGGHQSWKQREKSFKLSSSMKVHCGFMHNGGADMDRVDIKYVEKCRFVVASGIFDGYDVPHQPSNISERSKKLFCFLMVVDEISLDFIKKNVTVREDRNGGRWVGIWRLILLKHSPYDEPRRNGKVPKILTHRLFPQAQYSIWIDGKMELIVDPLQILERYLWRGKNTFAIAQHKHHRSIYEEADANKRRKRYARPLIELHMKIYYYEGMEPWSPKKVLLVVNLFTPRDQLSFGYVVYRLGGAFKFFMFPNCEYNSLFVLHPHTREHSSKVEWVKNISEFEGKGSRMKESRGGLGLWTPYPGDLHSVVLPKVERTSKAG</sequence>
<evidence type="ECO:0000256" key="1">
    <source>
        <dbReference type="SAM" id="Phobius"/>
    </source>
</evidence>
<feature type="domain" description="TOD1/MUCI70 glycosyltransferase-like" evidence="2">
    <location>
        <begin position="133"/>
        <end position="214"/>
    </location>
</feature>
<accession>A0AAV1RAC8</accession>
<organism evidence="3 4">
    <name type="scientific">Dovyalis caffra</name>
    <dbReference type="NCBI Taxonomy" id="77055"/>
    <lineage>
        <taxon>Eukaryota</taxon>
        <taxon>Viridiplantae</taxon>
        <taxon>Streptophyta</taxon>
        <taxon>Embryophyta</taxon>
        <taxon>Tracheophyta</taxon>
        <taxon>Spermatophyta</taxon>
        <taxon>Magnoliopsida</taxon>
        <taxon>eudicotyledons</taxon>
        <taxon>Gunneridae</taxon>
        <taxon>Pentapetalae</taxon>
        <taxon>rosids</taxon>
        <taxon>fabids</taxon>
        <taxon>Malpighiales</taxon>
        <taxon>Salicaceae</taxon>
        <taxon>Flacourtieae</taxon>
        <taxon>Dovyalis</taxon>
    </lineage>
</organism>
<name>A0AAV1RAC8_9ROSI</name>
<dbReference type="Proteomes" id="UP001314170">
    <property type="component" value="Unassembled WGS sequence"/>
</dbReference>
<dbReference type="PANTHER" id="PTHR12956">
    <property type="entry name" value="ALKALINE CERAMIDASE-RELATED"/>
    <property type="match status" value="1"/>
</dbReference>
<comment type="caution">
    <text evidence="3">The sequence shown here is derived from an EMBL/GenBank/DDBJ whole genome shotgun (WGS) entry which is preliminary data.</text>
</comment>
<dbReference type="AlphaFoldDB" id="A0AAV1RAC8"/>
<keyword evidence="1" id="KW-0812">Transmembrane</keyword>